<comment type="caution">
    <text evidence="2">The sequence shown here is derived from an EMBL/GenBank/DDBJ whole genome shotgun (WGS) entry which is preliminary data.</text>
</comment>
<reference evidence="3" key="1">
    <citation type="journal article" date="2019" name="Int. J. Syst. Evol. Microbiol.">
        <title>The Global Catalogue of Microorganisms (GCM) 10K type strain sequencing project: providing services to taxonomists for standard genome sequencing and annotation.</title>
        <authorList>
            <consortium name="The Broad Institute Genomics Platform"/>
            <consortium name="The Broad Institute Genome Sequencing Center for Infectious Disease"/>
            <person name="Wu L."/>
            <person name="Ma J."/>
        </authorList>
    </citation>
    <scope>NUCLEOTIDE SEQUENCE [LARGE SCALE GENOMIC DNA]</scope>
    <source>
        <strain evidence="3">CCUG 55074</strain>
    </source>
</reference>
<feature type="signal peptide" evidence="1">
    <location>
        <begin position="1"/>
        <end position="23"/>
    </location>
</feature>
<evidence type="ECO:0000313" key="3">
    <source>
        <dbReference type="Proteomes" id="UP001597216"/>
    </source>
</evidence>
<accession>A0ABW3T6S8</accession>
<dbReference type="InterPro" id="IPR030972">
    <property type="entry name" value="UrcA_uranyl"/>
</dbReference>
<gene>
    <name evidence="2" type="ORF">ACFQ27_19030</name>
</gene>
<dbReference type="RefSeq" id="WP_374343911.1">
    <property type="nucleotide sequence ID" value="NZ_JBHTLQ010000072.1"/>
</dbReference>
<organism evidence="2 3">
    <name type="scientific">Phenylobacterium conjunctum</name>
    <dbReference type="NCBI Taxonomy" id="1298959"/>
    <lineage>
        <taxon>Bacteria</taxon>
        <taxon>Pseudomonadati</taxon>
        <taxon>Pseudomonadota</taxon>
        <taxon>Alphaproteobacteria</taxon>
        <taxon>Caulobacterales</taxon>
        <taxon>Caulobacteraceae</taxon>
        <taxon>Phenylobacterium</taxon>
    </lineage>
</organism>
<evidence type="ECO:0000313" key="2">
    <source>
        <dbReference type="EMBL" id="MFD1192693.1"/>
    </source>
</evidence>
<dbReference type="Proteomes" id="UP001597216">
    <property type="component" value="Unassembled WGS sequence"/>
</dbReference>
<keyword evidence="1" id="KW-0732">Signal</keyword>
<feature type="chain" id="PRO_5046833214" evidence="1">
    <location>
        <begin position="24"/>
        <end position="93"/>
    </location>
</feature>
<evidence type="ECO:0000256" key="1">
    <source>
        <dbReference type="SAM" id="SignalP"/>
    </source>
</evidence>
<keyword evidence="3" id="KW-1185">Reference proteome</keyword>
<dbReference type="EMBL" id="JBHTLQ010000072">
    <property type="protein sequence ID" value="MFD1192693.1"/>
    <property type="molecule type" value="Genomic_DNA"/>
</dbReference>
<name>A0ABW3T6S8_9CAUL</name>
<sequence length="93" mass="9402">MKKLVTLATAAAAVLAIAAPASASEIRVSVAGKSAAQLNAEIDAAARTVCKREVSGSVVFAGAFKSCYRASLADAKSQLRQYAQASGMQVAAN</sequence>
<protein>
    <submittedName>
        <fullName evidence="2">UrcA family protein</fullName>
    </submittedName>
</protein>
<dbReference type="NCBIfam" id="TIGR04433">
    <property type="entry name" value="UrcA_uranyl"/>
    <property type="match status" value="1"/>
</dbReference>
<proteinExistence type="predicted"/>